<accession>A0A9X6UBZ7</accession>
<evidence type="ECO:0000313" key="2">
    <source>
        <dbReference type="Proteomes" id="UP000220691"/>
    </source>
</evidence>
<dbReference type="AlphaFoldDB" id="A0A9X6UBZ7"/>
<protein>
    <submittedName>
        <fullName evidence="1">Uncharacterized protein</fullName>
    </submittedName>
</protein>
<gene>
    <name evidence="1" type="ORF">CN553_12190</name>
</gene>
<comment type="caution">
    <text evidence="1">The sequence shown here is derived from an EMBL/GenBank/DDBJ whole genome shotgun (WGS) entry which is preliminary data.</text>
</comment>
<sequence>MNITELTELVVKHIKESEFKLLNINDVSGLLKDMLGDSYDSQTAYSVKQALIEHDEIDFFKEDTYIHHQKFYYCIGTWLCYKGVYENPVQAKQTARIVDYEIFED</sequence>
<proteinExistence type="predicted"/>
<dbReference type="EMBL" id="NUAN01000071">
    <property type="protein sequence ID" value="PEN97804.1"/>
    <property type="molecule type" value="Genomic_DNA"/>
</dbReference>
<organism evidence="1 2">
    <name type="scientific">Bacillus cereus</name>
    <dbReference type="NCBI Taxonomy" id="1396"/>
    <lineage>
        <taxon>Bacteria</taxon>
        <taxon>Bacillati</taxon>
        <taxon>Bacillota</taxon>
        <taxon>Bacilli</taxon>
        <taxon>Bacillales</taxon>
        <taxon>Bacillaceae</taxon>
        <taxon>Bacillus</taxon>
        <taxon>Bacillus cereus group</taxon>
    </lineage>
</organism>
<name>A0A9X6UBZ7_BACCE</name>
<dbReference type="Proteomes" id="UP000220691">
    <property type="component" value="Unassembled WGS sequence"/>
</dbReference>
<evidence type="ECO:0000313" key="1">
    <source>
        <dbReference type="EMBL" id="PEN97804.1"/>
    </source>
</evidence>
<dbReference type="RefSeq" id="WP_098126403.1">
    <property type="nucleotide sequence ID" value="NZ_NUAN01000071.1"/>
</dbReference>
<reference evidence="1 2" key="1">
    <citation type="submission" date="2017-09" db="EMBL/GenBank/DDBJ databases">
        <title>Large-scale bioinformatics analysis of Bacillus genomes uncovers conserved roles of natural products in bacterial physiology.</title>
        <authorList>
            <consortium name="Agbiome Team Llc"/>
            <person name="Bleich R.M."/>
            <person name="Kirk G.J."/>
            <person name="Santa Maria K.C."/>
            <person name="Allen S.E."/>
            <person name="Farag S."/>
            <person name="Shank E.A."/>
            <person name="Bowers A."/>
        </authorList>
    </citation>
    <scope>NUCLEOTIDE SEQUENCE [LARGE SCALE GENOMIC DNA]</scope>
    <source>
        <strain evidence="1 2">AFS027647</strain>
    </source>
</reference>